<evidence type="ECO:0000313" key="3">
    <source>
        <dbReference type="Proteomes" id="UP000242877"/>
    </source>
</evidence>
<evidence type="ECO:0000256" key="1">
    <source>
        <dbReference type="SAM" id="Phobius"/>
    </source>
</evidence>
<keyword evidence="1" id="KW-0472">Membrane</keyword>
<protein>
    <submittedName>
        <fullName evidence="2">Uncharacterized protein</fullName>
    </submittedName>
</protein>
<dbReference type="PANTHER" id="PTHR34391:SF1">
    <property type="entry name" value="UPF0658 GOLGI APPARATUS MEMBRANE PROTEIN C1952.10C-RELATED"/>
    <property type="match status" value="1"/>
</dbReference>
<proteinExistence type="predicted"/>
<dbReference type="AlphaFoldDB" id="A0A168DP46"/>
<dbReference type="OrthoDB" id="4205782at2759"/>
<keyword evidence="1" id="KW-1133">Transmembrane helix</keyword>
<feature type="transmembrane region" description="Helical" evidence="1">
    <location>
        <begin position="58"/>
        <end position="75"/>
    </location>
</feature>
<comment type="caution">
    <text evidence="2">The sequence shown here is derived from an EMBL/GenBank/DDBJ whole genome shotgun (WGS) entry which is preliminary data.</text>
</comment>
<sequence length="160" mass="17971">MTMLKFDIFFFLGFTIQFVVIVQDSKTAEFAVTVAAIPITILIIGAAVWATIKEIKPLMLASIALFIGGLAYFIFKMVRMYYGPKKDQYESARKSLTFFAAITILLIILTIANACVCYRNFDNELTEILGFFGPKRVKERDTEMGVHGMAENGFGRPTIE</sequence>
<keyword evidence="1" id="KW-0812">Transmembrane</keyword>
<dbReference type="VEuPathDB" id="FungiDB:AAP_00218"/>
<dbReference type="Proteomes" id="UP000242877">
    <property type="component" value="Unassembled WGS sequence"/>
</dbReference>
<accession>A0A168DP46</accession>
<dbReference type="PANTHER" id="PTHR34391">
    <property type="entry name" value="UPF0658 GOLGI APPARATUS MEMBRANE PROTEIN C1952.10C-RELATED"/>
    <property type="match status" value="1"/>
</dbReference>
<feature type="transmembrane region" description="Helical" evidence="1">
    <location>
        <begin position="96"/>
        <end position="121"/>
    </location>
</feature>
<feature type="transmembrane region" description="Helical" evidence="1">
    <location>
        <begin position="30"/>
        <end position="52"/>
    </location>
</feature>
<dbReference type="InterPro" id="IPR040410">
    <property type="entry name" value="UPF0658_Golgi"/>
</dbReference>
<reference evidence="2 3" key="1">
    <citation type="journal article" date="2016" name="Genome Biol. Evol.">
        <title>Divergent and convergent evolution of fungal pathogenicity.</title>
        <authorList>
            <person name="Shang Y."/>
            <person name="Xiao G."/>
            <person name="Zheng P."/>
            <person name="Cen K."/>
            <person name="Zhan S."/>
            <person name="Wang C."/>
        </authorList>
    </citation>
    <scope>NUCLEOTIDE SEQUENCE [LARGE SCALE GENOMIC DNA]</scope>
    <source>
        <strain evidence="2 3">ARSEF 7405</strain>
    </source>
</reference>
<organism evidence="2 3">
    <name type="scientific">Ascosphaera apis ARSEF 7405</name>
    <dbReference type="NCBI Taxonomy" id="392613"/>
    <lineage>
        <taxon>Eukaryota</taxon>
        <taxon>Fungi</taxon>
        <taxon>Dikarya</taxon>
        <taxon>Ascomycota</taxon>
        <taxon>Pezizomycotina</taxon>
        <taxon>Eurotiomycetes</taxon>
        <taxon>Eurotiomycetidae</taxon>
        <taxon>Onygenales</taxon>
        <taxon>Ascosphaeraceae</taxon>
        <taxon>Ascosphaera</taxon>
    </lineage>
</organism>
<keyword evidence="3" id="KW-1185">Reference proteome</keyword>
<evidence type="ECO:0000313" key="2">
    <source>
        <dbReference type="EMBL" id="KZZ97957.1"/>
    </source>
</evidence>
<gene>
    <name evidence="2" type="ORF">AAP_00218</name>
</gene>
<dbReference type="EMBL" id="AZGZ01000001">
    <property type="protein sequence ID" value="KZZ97957.1"/>
    <property type="molecule type" value="Genomic_DNA"/>
</dbReference>
<name>A0A168DP46_9EURO</name>
<dbReference type="GO" id="GO:0005794">
    <property type="term" value="C:Golgi apparatus"/>
    <property type="evidence" value="ECO:0007669"/>
    <property type="project" value="TreeGrafter"/>
</dbReference>